<dbReference type="PANTHER" id="PTHR47658">
    <property type="entry name" value="HIGH MOBILITY GROUP B PROTEIN 12-RELATED"/>
    <property type="match status" value="1"/>
</dbReference>
<dbReference type="GO" id="GO:0005634">
    <property type="term" value="C:nucleus"/>
    <property type="evidence" value="ECO:0007669"/>
    <property type="project" value="UniProtKB-UniRule"/>
</dbReference>
<dbReference type="SMART" id="SM00398">
    <property type="entry name" value="HMG"/>
    <property type="match status" value="1"/>
</dbReference>
<dbReference type="AlphaFoldDB" id="A0AAN8Z1Y9"/>
<keyword evidence="1" id="KW-0539">Nucleus</keyword>
<keyword evidence="1" id="KW-0238">DNA-binding</keyword>
<comment type="caution">
    <text evidence="4">The sequence shown here is derived from an EMBL/GenBank/DDBJ whole genome shotgun (WGS) entry which is preliminary data.</text>
</comment>
<proteinExistence type="predicted"/>
<protein>
    <submittedName>
        <fullName evidence="4">High mobility group box domain</fullName>
    </submittedName>
</protein>
<dbReference type="InterPro" id="IPR036910">
    <property type="entry name" value="HMG_box_dom_sf"/>
</dbReference>
<dbReference type="PANTHER" id="PTHR47658:SF1">
    <property type="entry name" value="MEIOSIS INITIATOR PROTEIN"/>
    <property type="match status" value="1"/>
</dbReference>
<name>A0AAN8Z1Y9_9MAGN</name>
<feature type="domain" description="HMG box" evidence="3">
    <location>
        <begin position="117"/>
        <end position="186"/>
    </location>
</feature>
<feature type="compositionally biased region" description="Basic and acidic residues" evidence="2">
    <location>
        <begin position="148"/>
        <end position="161"/>
    </location>
</feature>
<feature type="region of interest" description="Disordered" evidence="2">
    <location>
        <begin position="136"/>
        <end position="161"/>
    </location>
</feature>
<dbReference type="CDD" id="cd22005">
    <property type="entry name" value="HMG-box_AtHMGB1-like"/>
    <property type="match status" value="1"/>
</dbReference>
<gene>
    <name evidence="4" type="ORF">RJ641_012004</name>
</gene>
<dbReference type="GO" id="GO:0010197">
    <property type="term" value="P:polar nucleus fusion"/>
    <property type="evidence" value="ECO:0007669"/>
    <property type="project" value="TreeGrafter"/>
</dbReference>
<feature type="region of interest" description="Disordered" evidence="2">
    <location>
        <begin position="69"/>
        <end position="116"/>
    </location>
</feature>
<feature type="DNA-binding region" description="HMG box" evidence="1">
    <location>
        <begin position="117"/>
        <end position="186"/>
    </location>
</feature>
<dbReference type="Pfam" id="PF00505">
    <property type="entry name" value="HMG_box"/>
    <property type="match status" value="1"/>
</dbReference>
<evidence type="ECO:0000313" key="4">
    <source>
        <dbReference type="EMBL" id="KAK6921497.1"/>
    </source>
</evidence>
<dbReference type="GO" id="GO:0003677">
    <property type="term" value="F:DNA binding"/>
    <property type="evidence" value="ECO:0007669"/>
    <property type="project" value="UniProtKB-UniRule"/>
</dbReference>
<sequence>MAVGGSKSKAAPKSRKRVEAETATTSLKRAKDGSAFAKCDGCGKSVPAVLITMHDCSLDAKIKMNLESQIVEKPSEGKKPAERKKAKPKAEDEAQENITPNTNKKRKLRKIKDPNMPKRPPTAFFLFMDDFRKSYKQENPDSKNVSEVSKEAGEKWRNMSEEEKKPYLDKVAELKAEYDKAMEAYNAENGNVCFFSHSVYNCCRMQELFTNDSTVIFSAQEKGDAEKEMQELMDDED</sequence>
<dbReference type="Gene3D" id="1.10.30.10">
    <property type="entry name" value="High mobility group box domain"/>
    <property type="match status" value="1"/>
</dbReference>
<dbReference type="PRINTS" id="PR00886">
    <property type="entry name" value="HIGHMOBLTY12"/>
</dbReference>
<dbReference type="PROSITE" id="PS50118">
    <property type="entry name" value="HMG_BOX_2"/>
    <property type="match status" value="1"/>
</dbReference>
<feature type="region of interest" description="Disordered" evidence="2">
    <location>
        <begin position="1"/>
        <end position="26"/>
    </location>
</feature>
<keyword evidence="5" id="KW-1185">Reference proteome</keyword>
<organism evidence="4 5">
    <name type="scientific">Dillenia turbinata</name>
    <dbReference type="NCBI Taxonomy" id="194707"/>
    <lineage>
        <taxon>Eukaryota</taxon>
        <taxon>Viridiplantae</taxon>
        <taxon>Streptophyta</taxon>
        <taxon>Embryophyta</taxon>
        <taxon>Tracheophyta</taxon>
        <taxon>Spermatophyta</taxon>
        <taxon>Magnoliopsida</taxon>
        <taxon>eudicotyledons</taxon>
        <taxon>Gunneridae</taxon>
        <taxon>Pentapetalae</taxon>
        <taxon>Dilleniales</taxon>
        <taxon>Dilleniaceae</taxon>
        <taxon>Dillenia</taxon>
    </lineage>
</organism>
<dbReference type="Proteomes" id="UP001370490">
    <property type="component" value="Unassembled WGS sequence"/>
</dbReference>
<evidence type="ECO:0000256" key="1">
    <source>
        <dbReference type="PROSITE-ProRule" id="PRU00267"/>
    </source>
</evidence>
<dbReference type="InterPro" id="IPR009071">
    <property type="entry name" value="HMG_box_dom"/>
</dbReference>
<evidence type="ECO:0000256" key="2">
    <source>
        <dbReference type="SAM" id="MobiDB-lite"/>
    </source>
</evidence>
<evidence type="ECO:0000259" key="3">
    <source>
        <dbReference type="PROSITE" id="PS50118"/>
    </source>
</evidence>
<reference evidence="4 5" key="1">
    <citation type="submission" date="2023-12" db="EMBL/GenBank/DDBJ databases">
        <title>A high-quality genome assembly for Dillenia turbinata (Dilleniales).</title>
        <authorList>
            <person name="Chanderbali A."/>
        </authorList>
    </citation>
    <scope>NUCLEOTIDE SEQUENCE [LARGE SCALE GENOMIC DNA]</scope>
    <source>
        <strain evidence="4">LSX21</strain>
        <tissue evidence="4">Leaf</tissue>
    </source>
</reference>
<accession>A0AAN8Z1Y9</accession>
<dbReference type="SUPFAM" id="SSF47095">
    <property type="entry name" value="HMG-box"/>
    <property type="match status" value="1"/>
</dbReference>
<evidence type="ECO:0000313" key="5">
    <source>
        <dbReference type="Proteomes" id="UP001370490"/>
    </source>
</evidence>
<dbReference type="EMBL" id="JBAMMX010000019">
    <property type="protein sequence ID" value="KAK6921497.1"/>
    <property type="molecule type" value="Genomic_DNA"/>
</dbReference>